<keyword evidence="3" id="KW-1185">Reference proteome</keyword>
<keyword evidence="1" id="KW-0472">Membrane</keyword>
<name>A0A5C6QSY0_9GAMM</name>
<proteinExistence type="predicted"/>
<comment type="caution">
    <text evidence="2">The sequence shown here is derived from an EMBL/GenBank/DDBJ whole genome shotgun (WGS) entry which is preliminary data.</text>
</comment>
<accession>A0A5C6QSY0</accession>
<feature type="transmembrane region" description="Helical" evidence="1">
    <location>
        <begin position="12"/>
        <end position="31"/>
    </location>
</feature>
<reference evidence="2 3" key="1">
    <citation type="submission" date="2019-07" db="EMBL/GenBank/DDBJ databases">
        <title>Genomes of sea-ice associated Colwellia species.</title>
        <authorList>
            <person name="Bowman J.P."/>
        </authorList>
    </citation>
    <scope>NUCLEOTIDE SEQUENCE [LARGE SCALE GENOMIC DNA]</scope>
    <source>
        <strain evidence="2 3">ACAM 459</strain>
    </source>
</reference>
<keyword evidence="1" id="KW-1133">Transmembrane helix</keyword>
<dbReference type="RefSeq" id="WP_146781953.1">
    <property type="nucleotide sequence ID" value="NZ_VOLT01000001.1"/>
</dbReference>
<evidence type="ECO:0000313" key="2">
    <source>
        <dbReference type="EMBL" id="TWX71720.1"/>
    </source>
</evidence>
<protein>
    <submittedName>
        <fullName evidence="2">Uncharacterized protein</fullName>
    </submittedName>
</protein>
<dbReference type="AlphaFoldDB" id="A0A5C6QSY0"/>
<sequence length="260" mass="29869">MLKVASMARFKFLYIFLGLHVLTVVFLIYPVSNKLSFEDYAEKVYLQNDNVQVMRQISSSIFKPITNVYKYAIFPIVAEELNASSNSDISLIWSEKWTYLGFQKSMFIDETQIVNFVLSDSEFNAFEKAAINSSQEGKKVKNLSRKVKATLNGIDFKISKQEETQLLKDKTINYWTWTIRPERIGMLNINVIFTSYYIDEAGKEIPDVKLNLNKLINVEQRGSFTNIVNNFINTNIPMLSFLTLIFTALAALKAAFLVKT</sequence>
<dbReference type="EMBL" id="VOLT01000001">
    <property type="protein sequence ID" value="TWX71720.1"/>
    <property type="molecule type" value="Genomic_DNA"/>
</dbReference>
<keyword evidence="1" id="KW-0812">Transmembrane</keyword>
<organism evidence="2 3">
    <name type="scientific">Colwellia demingiae</name>
    <dbReference type="NCBI Taxonomy" id="89401"/>
    <lineage>
        <taxon>Bacteria</taxon>
        <taxon>Pseudomonadati</taxon>
        <taxon>Pseudomonadota</taxon>
        <taxon>Gammaproteobacteria</taxon>
        <taxon>Alteromonadales</taxon>
        <taxon>Colwelliaceae</taxon>
        <taxon>Colwellia</taxon>
    </lineage>
</organism>
<evidence type="ECO:0000256" key="1">
    <source>
        <dbReference type="SAM" id="Phobius"/>
    </source>
</evidence>
<feature type="transmembrane region" description="Helical" evidence="1">
    <location>
        <begin position="238"/>
        <end position="258"/>
    </location>
</feature>
<gene>
    <name evidence="2" type="ORF">ESZ36_00340</name>
</gene>
<dbReference type="Proteomes" id="UP000321822">
    <property type="component" value="Unassembled WGS sequence"/>
</dbReference>
<evidence type="ECO:0000313" key="3">
    <source>
        <dbReference type="Proteomes" id="UP000321822"/>
    </source>
</evidence>